<organism evidence="4 5">
    <name type="scientific">Lactuca virosa</name>
    <dbReference type="NCBI Taxonomy" id="75947"/>
    <lineage>
        <taxon>Eukaryota</taxon>
        <taxon>Viridiplantae</taxon>
        <taxon>Streptophyta</taxon>
        <taxon>Embryophyta</taxon>
        <taxon>Tracheophyta</taxon>
        <taxon>Spermatophyta</taxon>
        <taxon>Magnoliopsida</taxon>
        <taxon>eudicotyledons</taxon>
        <taxon>Gunneridae</taxon>
        <taxon>Pentapetalae</taxon>
        <taxon>asterids</taxon>
        <taxon>campanulids</taxon>
        <taxon>Asterales</taxon>
        <taxon>Asteraceae</taxon>
        <taxon>Cichorioideae</taxon>
        <taxon>Cichorieae</taxon>
        <taxon>Lactucinae</taxon>
        <taxon>Lactuca</taxon>
    </lineage>
</organism>
<comment type="caution">
    <text evidence="4">The sequence shown here is derived from an EMBL/GenBank/DDBJ whole genome shotgun (WGS) entry which is preliminary data.</text>
</comment>
<dbReference type="AlphaFoldDB" id="A0AAU9PP16"/>
<proteinExistence type="inferred from homology"/>
<evidence type="ECO:0000259" key="3">
    <source>
        <dbReference type="PROSITE" id="PS51752"/>
    </source>
</evidence>
<keyword evidence="2" id="KW-0430">Lectin</keyword>
<dbReference type="EMBL" id="CAKMRJ010005745">
    <property type="protein sequence ID" value="CAH1451827.1"/>
    <property type="molecule type" value="Genomic_DNA"/>
</dbReference>
<dbReference type="Gene3D" id="2.100.10.30">
    <property type="entry name" value="Jacalin-like lectin domain"/>
    <property type="match status" value="1"/>
</dbReference>
<protein>
    <recommendedName>
        <fullName evidence="3">Jacalin-type lectin domain-containing protein</fullName>
    </recommendedName>
</protein>
<evidence type="ECO:0000313" key="4">
    <source>
        <dbReference type="EMBL" id="CAH1451827.1"/>
    </source>
</evidence>
<dbReference type="InterPro" id="IPR036404">
    <property type="entry name" value="Jacalin-like_lectin_dom_sf"/>
</dbReference>
<dbReference type="PROSITE" id="PS51752">
    <property type="entry name" value="JACALIN_LECTIN"/>
    <property type="match status" value="1"/>
</dbReference>
<sequence length="162" mass="17945">MENMMKLGPKEMKGSIWDDRGKSKIDRILISYENYGVYSIQFVYVVDGKLIPSEIHGKPSGLYFDILLLSGIGKCRLVSITFGTNVRKYGPFGRVGYDGVYSSHVPLPFAYNFGPNCSFGGFHGSDDNSWLYTIGIYVRATGSVAESEADIGKIKSEEDDQS</sequence>
<keyword evidence="5" id="KW-1185">Reference proteome</keyword>
<accession>A0AAU9PP16</accession>
<comment type="similarity">
    <text evidence="1">Belongs to the jacalin lectin family.</text>
</comment>
<dbReference type="SUPFAM" id="SSF51101">
    <property type="entry name" value="Mannose-binding lectins"/>
    <property type="match status" value="1"/>
</dbReference>
<dbReference type="InterPro" id="IPR001229">
    <property type="entry name" value="Jacalin-like_lectin_dom"/>
</dbReference>
<dbReference type="PANTHER" id="PTHR47293:SF70">
    <property type="entry name" value="JACALIN-RELATED LECTIN 24-RELATED"/>
    <property type="match status" value="1"/>
</dbReference>
<gene>
    <name evidence="4" type="ORF">LVIROSA_LOCUS37159</name>
</gene>
<evidence type="ECO:0000256" key="1">
    <source>
        <dbReference type="ARBA" id="ARBA00006568"/>
    </source>
</evidence>
<evidence type="ECO:0000313" key="5">
    <source>
        <dbReference type="Proteomes" id="UP001157418"/>
    </source>
</evidence>
<name>A0AAU9PP16_9ASTR</name>
<dbReference type="PANTHER" id="PTHR47293">
    <property type="entry name" value="JACALIN-RELATED LECTIN 3"/>
    <property type="match status" value="1"/>
</dbReference>
<dbReference type="GO" id="GO:0030246">
    <property type="term" value="F:carbohydrate binding"/>
    <property type="evidence" value="ECO:0007669"/>
    <property type="project" value="UniProtKB-KW"/>
</dbReference>
<dbReference type="Proteomes" id="UP001157418">
    <property type="component" value="Unassembled WGS sequence"/>
</dbReference>
<evidence type="ECO:0000256" key="2">
    <source>
        <dbReference type="ARBA" id="ARBA00022734"/>
    </source>
</evidence>
<dbReference type="Pfam" id="PF01419">
    <property type="entry name" value="Jacalin"/>
    <property type="match status" value="1"/>
</dbReference>
<dbReference type="SMART" id="SM00915">
    <property type="entry name" value="Jacalin"/>
    <property type="match status" value="1"/>
</dbReference>
<feature type="domain" description="Jacalin-type lectin" evidence="3">
    <location>
        <begin position="1"/>
        <end position="140"/>
    </location>
</feature>
<reference evidence="4 5" key="1">
    <citation type="submission" date="2022-01" db="EMBL/GenBank/DDBJ databases">
        <authorList>
            <person name="Xiong W."/>
            <person name="Schranz E."/>
        </authorList>
    </citation>
    <scope>NUCLEOTIDE SEQUENCE [LARGE SCALE GENOMIC DNA]</scope>
</reference>